<name>A0A086BL01_9FLAO</name>
<dbReference type="STRING" id="558152.IQ37_04125"/>
<dbReference type="eggNOG" id="ENOG502ZZXX">
    <property type="taxonomic scope" value="Bacteria"/>
</dbReference>
<dbReference type="EMBL" id="JPRJ01000004">
    <property type="protein sequence ID" value="KFF29615.1"/>
    <property type="molecule type" value="Genomic_DNA"/>
</dbReference>
<reference evidence="1 2" key="1">
    <citation type="submission" date="2014-07" db="EMBL/GenBank/DDBJ databases">
        <title>Genome of Chryseobacterium piperi CTM.</title>
        <authorList>
            <person name="Pipes S.E."/>
            <person name="Stropko S.J."/>
            <person name="Newman J.D."/>
        </authorList>
    </citation>
    <scope>NUCLEOTIDE SEQUENCE [LARGE SCALE GENOMIC DNA]</scope>
    <source>
        <strain evidence="1 2">CTM</strain>
    </source>
</reference>
<dbReference type="Proteomes" id="UP000028709">
    <property type="component" value="Unassembled WGS sequence"/>
</dbReference>
<proteinExistence type="predicted"/>
<organism evidence="1 2">
    <name type="scientific">Chryseobacterium piperi</name>
    <dbReference type="NCBI Taxonomy" id="558152"/>
    <lineage>
        <taxon>Bacteria</taxon>
        <taxon>Pseudomonadati</taxon>
        <taxon>Bacteroidota</taxon>
        <taxon>Flavobacteriia</taxon>
        <taxon>Flavobacteriales</taxon>
        <taxon>Weeksellaceae</taxon>
        <taxon>Chryseobacterium group</taxon>
        <taxon>Chryseobacterium</taxon>
    </lineage>
</organism>
<dbReference type="AlphaFoldDB" id="A0A086BL01"/>
<evidence type="ECO:0000313" key="1">
    <source>
        <dbReference type="EMBL" id="KFF29615.1"/>
    </source>
</evidence>
<evidence type="ECO:0000313" key="2">
    <source>
        <dbReference type="Proteomes" id="UP000028709"/>
    </source>
</evidence>
<accession>A0A086BL01</accession>
<protein>
    <submittedName>
        <fullName evidence="1">Uncharacterized protein</fullName>
    </submittedName>
</protein>
<sequence length="143" mass="16699">MKKYTKHLFIFSFVMSLISLAIMEKGYKEMYPFYSWKLFAVPSGGEGSEEQYRLYGIRDRDTVRITNTPAYSYEANDKAVIVGTYGKKIEENDNREGSRVKLLAFAKDTEPKYEGYLLYKETYNPKEIGETKMNINKKLIIKL</sequence>
<keyword evidence="2" id="KW-1185">Reference proteome</keyword>
<gene>
    <name evidence="1" type="ORF">IQ37_04125</name>
</gene>
<comment type="caution">
    <text evidence="1">The sequence shown here is derived from an EMBL/GenBank/DDBJ whole genome shotgun (WGS) entry which is preliminary data.</text>
</comment>